<dbReference type="InterPro" id="IPR006620">
    <property type="entry name" value="Pro_4_hyd_alph"/>
</dbReference>
<evidence type="ECO:0000256" key="6">
    <source>
        <dbReference type="SAM" id="MobiDB-lite"/>
    </source>
</evidence>
<keyword evidence="4" id="KW-0560">Oxidoreductase</keyword>
<feature type="compositionally biased region" description="Polar residues" evidence="6">
    <location>
        <begin position="60"/>
        <end position="76"/>
    </location>
</feature>
<accession>A0AB34JWB7</accession>
<keyword evidence="5" id="KW-0408">Iron</keyword>
<evidence type="ECO:0000256" key="3">
    <source>
        <dbReference type="ARBA" id="ARBA00022964"/>
    </source>
</evidence>
<dbReference type="PANTHER" id="PTHR10869">
    <property type="entry name" value="PROLYL 4-HYDROXYLASE ALPHA SUBUNIT"/>
    <property type="match status" value="1"/>
</dbReference>
<comment type="cofactor">
    <cofactor evidence="1">
        <name>L-ascorbate</name>
        <dbReference type="ChEBI" id="CHEBI:38290"/>
    </cofactor>
</comment>
<dbReference type="GO" id="GO:0004656">
    <property type="term" value="F:procollagen-proline 4-dioxygenase activity"/>
    <property type="evidence" value="ECO:0007669"/>
    <property type="project" value="TreeGrafter"/>
</dbReference>
<keyword evidence="3" id="KW-0223">Dioxygenase</keyword>
<evidence type="ECO:0000313" key="8">
    <source>
        <dbReference type="EMBL" id="KAL1525137.1"/>
    </source>
</evidence>
<sequence>MARGRKAAPPPSLVLERAPHRSDSRRPRRRSWNGPASARLCLPALLAVVAVLAALRSFPPASTDSEQRESSPQALPSLSPEVLASVCEASSALPAQPAGSDDLAARRAALEAAAAELASSQRFMEAAAKYRDALELDPSSTTAHDGLMRAFHAIYGPPGNGPRDDRNRTDDFRLAMARGVASGTASCVSSDPPIYVLHKVVSREEASALLRLREGRRKDWSYVPPLVCFDHPHFSRHPKLQPYLQHGIGANGRRSCLNQRASAATSTVIQFSESLALYAGEEWLVDEVGRRLHERAGLDPLSGINFQLLSYKSGSAYHGHTDCDQNTDLLDARRPIRMASVLIYLTDSFDAGETEFTELGIKLRPEVGSAVVFYSYYNPEQRYGGRMCDMRTMHSARLVQNGEKHVLQRWYSYRSDPFFDVRPWRLQNDLRLRLPWQSVIKCDQVLSAQHSESVDQNLPDVSCRWYNKPYDFVHENA</sequence>
<dbReference type="Pfam" id="PF13640">
    <property type="entry name" value="2OG-FeII_Oxy_3"/>
    <property type="match status" value="1"/>
</dbReference>
<dbReference type="GO" id="GO:0005783">
    <property type="term" value="C:endoplasmic reticulum"/>
    <property type="evidence" value="ECO:0007669"/>
    <property type="project" value="TreeGrafter"/>
</dbReference>
<evidence type="ECO:0000256" key="4">
    <source>
        <dbReference type="ARBA" id="ARBA00023002"/>
    </source>
</evidence>
<dbReference type="SMART" id="SM00702">
    <property type="entry name" value="P4Hc"/>
    <property type="match status" value="1"/>
</dbReference>
<protein>
    <recommendedName>
        <fullName evidence="7">Fe2OG dioxygenase domain-containing protein</fullName>
    </recommendedName>
</protein>
<feature type="domain" description="Fe2OG dioxygenase" evidence="7">
    <location>
        <begin position="297"/>
        <end position="423"/>
    </location>
</feature>
<feature type="region of interest" description="Disordered" evidence="6">
    <location>
        <begin position="1"/>
        <end position="33"/>
    </location>
</feature>
<evidence type="ECO:0000256" key="1">
    <source>
        <dbReference type="ARBA" id="ARBA00001961"/>
    </source>
</evidence>
<reference evidence="8 9" key="1">
    <citation type="journal article" date="2024" name="Science">
        <title>Giant polyketide synthase enzymes in the biosynthesis of giant marine polyether toxins.</title>
        <authorList>
            <person name="Fallon T.R."/>
            <person name="Shende V.V."/>
            <person name="Wierzbicki I.H."/>
            <person name="Pendleton A.L."/>
            <person name="Watervoot N.F."/>
            <person name="Auber R.P."/>
            <person name="Gonzalez D.J."/>
            <person name="Wisecaver J.H."/>
            <person name="Moore B.S."/>
        </authorList>
    </citation>
    <scope>NUCLEOTIDE SEQUENCE [LARGE SCALE GENOMIC DNA]</scope>
    <source>
        <strain evidence="8 9">12B1</strain>
    </source>
</reference>
<evidence type="ECO:0000259" key="7">
    <source>
        <dbReference type="PROSITE" id="PS51471"/>
    </source>
</evidence>
<keyword evidence="2" id="KW-0479">Metal-binding</keyword>
<dbReference type="GO" id="GO:0005506">
    <property type="term" value="F:iron ion binding"/>
    <property type="evidence" value="ECO:0007669"/>
    <property type="project" value="InterPro"/>
</dbReference>
<evidence type="ECO:0000256" key="2">
    <source>
        <dbReference type="ARBA" id="ARBA00022723"/>
    </source>
</evidence>
<name>A0AB34JWB7_PRYPA</name>
<feature type="region of interest" description="Disordered" evidence="6">
    <location>
        <begin position="60"/>
        <end position="79"/>
    </location>
</feature>
<dbReference type="PROSITE" id="PS51471">
    <property type="entry name" value="FE2OG_OXY"/>
    <property type="match status" value="1"/>
</dbReference>
<dbReference type="Proteomes" id="UP001515480">
    <property type="component" value="Unassembled WGS sequence"/>
</dbReference>
<dbReference type="GO" id="GO:0031418">
    <property type="term" value="F:L-ascorbic acid binding"/>
    <property type="evidence" value="ECO:0007669"/>
    <property type="project" value="InterPro"/>
</dbReference>
<dbReference type="PANTHER" id="PTHR10869:SF180">
    <property type="entry name" value="FE2OG DIOXYGENASE DOMAIN-CONTAINING PROTEIN"/>
    <property type="match status" value="1"/>
</dbReference>
<dbReference type="InterPro" id="IPR045054">
    <property type="entry name" value="P4HA-like"/>
</dbReference>
<proteinExistence type="predicted"/>
<evidence type="ECO:0000313" key="9">
    <source>
        <dbReference type="Proteomes" id="UP001515480"/>
    </source>
</evidence>
<dbReference type="Gene3D" id="2.60.120.620">
    <property type="entry name" value="q2cbj1_9rhob like domain"/>
    <property type="match status" value="1"/>
</dbReference>
<dbReference type="AlphaFoldDB" id="A0AB34JWB7"/>
<evidence type="ECO:0000256" key="5">
    <source>
        <dbReference type="ARBA" id="ARBA00023004"/>
    </source>
</evidence>
<dbReference type="InterPro" id="IPR044862">
    <property type="entry name" value="Pro_4_hyd_alph_FE2OG_OXY"/>
</dbReference>
<keyword evidence="9" id="KW-1185">Reference proteome</keyword>
<dbReference type="EMBL" id="JBGBPQ010000004">
    <property type="protein sequence ID" value="KAL1525137.1"/>
    <property type="molecule type" value="Genomic_DNA"/>
</dbReference>
<gene>
    <name evidence="8" type="ORF">AB1Y20_020008</name>
</gene>
<organism evidence="8 9">
    <name type="scientific">Prymnesium parvum</name>
    <name type="common">Toxic golden alga</name>
    <dbReference type="NCBI Taxonomy" id="97485"/>
    <lineage>
        <taxon>Eukaryota</taxon>
        <taxon>Haptista</taxon>
        <taxon>Haptophyta</taxon>
        <taxon>Prymnesiophyceae</taxon>
        <taxon>Prymnesiales</taxon>
        <taxon>Prymnesiaceae</taxon>
        <taxon>Prymnesium</taxon>
    </lineage>
</organism>
<comment type="caution">
    <text evidence="8">The sequence shown here is derived from an EMBL/GenBank/DDBJ whole genome shotgun (WGS) entry which is preliminary data.</text>
</comment>
<dbReference type="InterPro" id="IPR005123">
    <property type="entry name" value="Oxoglu/Fe-dep_dioxygenase_dom"/>
</dbReference>